<name>A0A0C9WQG8_9AGAR</name>
<evidence type="ECO:0000313" key="3">
    <source>
        <dbReference type="Proteomes" id="UP000054477"/>
    </source>
</evidence>
<dbReference type="OrthoDB" id="2535105at2759"/>
<feature type="transmembrane region" description="Helical" evidence="1">
    <location>
        <begin position="68"/>
        <end position="86"/>
    </location>
</feature>
<protein>
    <submittedName>
        <fullName evidence="2">Unplaced genomic scaffold K443scaffold_89, whole genome shotgun sequence</fullName>
    </submittedName>
</protein>
<dbReference type="PANTHER" id="PTHR40465">
    <property type="entry name" value="CHROMOSOME 1, WHOLE GENOME SHOTGUN SEQUENCE"/>
    <property type="match status" value="1"/>
</dbReference>
<dbReference type="AlphaFoldDB" id="A0A0C9WQG8"/>
<dbReference type="Proteomes" id="UP000054477">
    <property type="component" value="Unassembled WGS sequence"/>
</dbReference>
<reference evidence="3" key="2">
    <citation type="submission" date="2015-01" db="EMBL/GenBank/DDBJ databases">
        <title>Evolutionary Origins and Diversification of the Mycorrhizal Mutualists.</title>
        <authorList>
            <consortium name="DOE Joint Genome Institute"/>
            <consortium name="Mycorrhizal Genomics Consortium"/>
            <person name="Kohler A."/>
            <person name="Kuo A."/>
            <person name="Nagy L.G."/>
            <person name="Floudas D."/>
            <person name="Copeland A."/>
            <person name="Barry K.W."/>
            <person name="Cichocki N."/>
            <person name="Veneault-Fourrey C."/>
            <person name="LaButti K."/>
            <person name="Lindquist E.A."/>
            <person name="Lipzen A."/>
            <person name="Lundell T."/>
            <person name="Morin E."/>
            <person name="Murat C."/>
            <person name="Riley R."/>
            <person name="Ohm R."/>
            <person name="Sun H."/>
            <person name="Tunlid A."/>
            <person name="Henrissat B."/>
            <person name="Grigoriev I.V."/>
            <person name="Hibbett D.S."/>
            <person name="Martin F."/>
        </authorList>
    </citation>
    <scope>NUCLEOTIDE SEQUENCE [LARGE SCALE GENOMIC DNA]</scope>
    <source>
        <strain evidence="3">LaAM-08-1</strain>
    </source>
</reference>
<dbReference type="EMBL" id="KN838624">
    <property type="protein sequence ID" value="KIK00495.1"/>
    <property type="molecule type" value="Genomic_DNA"/>
</dbReference>
<keyword evidence="1" id="KW-0472">Membrane</keyword>
<dbReference type="PANTHER" id="PTHR40465:SF1">
    <property type="entry name" value="DUF6534 DOMAIN-CONTAINING PROTEIN"/>
    <property type="match status" value="1"/>
</dbReference>
<reference evidence="2 3" key="1">
    <citation type="submission" date="2014-04" db="EMBL/GenBank/DDBJ databases">
        <authorList>
            <consortium name="DOE Joint Genome Institute"/>
            <person name="Kuo A."/>
            <person name="Kohler A."/>
            <person name="Nagy L.G."/>
            <person name="Floudas D."/>
            <person name="Copeland A."/>
            <person name="Barry K.W."/>
            <person name="Cichocki N."/>
            <person name="Veneault-Fourrey C."/>
            <person name="LaButti K."/>
            <person name="Lindquist E.A."/>
            <person name="Lipzen A."/>
            <person name="Lundell T."/>
            <person name="Morin E."/>
            <person name="Murat C."/>
            <person name="Sun H."/>
            <person name="Tunlid A."/>
            <person name="Henrissat B."/>
            <person name="Grigoriev I.V."/>
            <person name="Hibbett D.S."/>
            <person name="Martin F."/>
            <person name="Nordberg H.P."/>
            <person name="Cantor M.N."/>
            <person name="Hua S.X."/>
        </authorList>
    </citation>
    <scope>NUCLEOTIDE SEQUENCE [LARGE SCALE GENOMIC DNA]</scope>
    <source>
        <strain evidence="2 3">LaAM-08-1</strain>
    </source>
</reference>
<evidence type="ECO:0000313" key="2">
    <source>
        <dbReference type="EMBL" id="KIK00495.1"/>
    </source>
</evidence>
<evidence type="ECO:0000256" key="1">
    <source>
        <dbReference type="SAM" id="Phobius"/>
    </source>
</evidence>
<keyword evidence="3" id="KW-1185">Reference proteome</keyword>
<proteinExistence type="predicted"/>
<dbReference type="HOGENOM" id="CLU_2277952_0_0_1"/>
<keyword evidence="1" id="KW-1133">Transmembrane helix</keyword>
<accession>A0A0C9WQG8</accession>
<dbReference type="STRING" id="1095629.A0A0C9WQG8"/>
<organism evidence="2 3">
    <name type="scientific">Laccaria amethystina LaAM-08-1</name>
    <dbReference type="NCBI Taxonomy" id="1095629"/>
    <lineage>
        <taxon>Eukaryota</taxon>
        <taxon>Fungi</taxon>
        <taxon>Dikarya</taxon>
        <taxon>Basidiomycota</taxon>
        <taxon>Agaricomycotina</taxon>
        <taxon>Agaricomycetes</taxon>
        <taxon>Agaricomycetidae</taxon>
        <taxon>Agaricales</taxon>
        <taxon>Agaricineae</taxon>
        <taxon>Hydnangiaceae</taxon>
        <taxon>Laccaria</taxon>
    </lineage>
</organism>
<gene>
    <name evidence="2" type="ORF">K443DRAFT_679140</name>
</gene>
<sequence>MVRIPATVGALMLGGLFSAVLSGMVIAQVILYVKFYPNDEISFKCLVFFVWALDLVHDALVWKGMWEYFVLLFGNLTLFGFVPMYVRPFLRQVLSHIAPSEA</sequence>
<feature type="transmembrane region" description="Helical" evidence="1">
    <location>
        <begin position="6"/>
        <end position="33"/>
    </location>
</feature>
<keyword evidence="1" id="KW-0812">Transmembrane</keyword>